<keyword evidence="1" id="KW-0732">Signal</keyword>
<dbReference type="InterPro" id="IPR012464">
    <property type="entry name" value="DUF1676"/>
</dbReference>
<proteinExistence type="predicted"/>
<evidence type="ECO:0000313" key="3">
    <source>
        <dbReference type="Proteomes" id="UP000792457"/>
    </source>
</evidence>
<feature type="signal peptide" evidence="1">
    <location>
        <begin position="1"/>
        <end position="21"/>
    </location>
</feature>
<dbReference type="AlphaFoldDB" id="A0A8K0KCC3"/>
<comment type="caution">
    <text evidence="2">The sequence shown here is derived from an EMBL/GenBank/DDBJ whole genome shotgun (WGS) entry which is preliminary data.</text>
</comment>
<dbReference type="EMBL" id="KZ308576">
    <property type="protein sequence ID" value="KAG8231807.1"/>
    <property type="molecule type" value="Genomic_DNA"/>
</dbReference>
<reference evidence="2" key="1">
    <citation type="submission" date="2013-04" db="EMBL/GenBank/DDBJ databases">
        <authorList>
            <person name="Qu J."/>
            <person name="Murali S.C."/>
            <person name="Bandaranaike D."/>
            <person name="Bellair M."/>
            <person name="Blankenburg K."/>
            <person name="Chao H."/>
            <person name="Dinh H."/>
            <person name="Doddapaneni H."/>
            <person name="Downs B."/>
            <person name="Dugan-Rocha S."/>
            <person name="Elkadiri S."/>
            <person name="Gnanaolivu R.D."/>
            <person name="Hernandez B."/>
            <person name="Javaid M."/>
            <person name="Jayaseelan J.C."/>
            <person name="Lee S."/>
            <person name="Li M."/>
            <person name="Ming W."/>
            <person name="Munidasa M."/>
            <person name="Muniz J."/>
            <person name="Nguyen L."/>
            <person name="Ongeri F."/>
            <person name="Osuji N."/>
            <person name="Pu L.-L."/>
            <person name="Puazo M."/>
            <person name="Qu C."/>
            <person name="Quiroz J."/>
            <person name="Raj R."/>
            <person name="Weissenberger G."/>
            <person name="Xin Y."/>
            <person name="Zou X."/>
            <person name="Han Y."/>
            <person name="Richards S."/>
            <person name="Worley K."/>
            <person name="Muzny D."/>
            <person name="Gibbs R."/>
        </authorList>
    </citation>
    <scope>NUCLEOTIDE SEQUENCE</scope>
    <source>
        <strain evidence="2">Sampled in the wild</strain>
    </source>
</reference>
<name>A0A8K0KCC3_LADFU</name>
<accession>A0A8K0KCC3</accession>
<reference evidence="2" key="2">
    <citation type="submission" date="2017-10" db="EMBL/GenBank/DDBJ databases">
        <title>Ladona fulva Genome sequencing and assembly.</title>
        <authorList>
            <person name="Murali S."/>
            <person name="Richards S."/>
            <person name="Bandaranaike D."/>
            <person name="Bellair M."/>
            <person name="Blankenburg K."/>
            <person name="Chao H."/>
            <person name="Dinh H."/>
            <person name="Doddapaneni H."/>
            <person name="Dugan-Rocha S."/>
            <person name="Elkadiri S."/>
            <person name="Gnanaolivu R."/>
            <person name="Hernandez B."/>
            <person name="Skinner E."/>
            <person name="Javaid M."/>
            <person name="Lee S."/>
            <person name="Li M."/>
            <person name="Ming W."/>
            <person name="Munidasa M."/>
            <person name="Muniz J."/>
            <person name="Nguyen L."/>
            <person name="Hughes D."/>
            <person name="Osuji N."/>
            <person name="Pu L.-L."/>
            <person name="Puazo M."/>
            <person name="Qu C."/>
            <person name="Quiroz J."/>
            <person name="Raj R."/>
            <person name="Weissenberger G."/>
            <person name="Xin Y."/>
            <person name="Zou X."/>
            <person name="Han Y."/>
            <person name="Worley K."/>
            <person name="Muzny D."/>
            <person name="Gibbs R."/>
        </authorList>
    </citation>
    <scope>NUCLEOTIDE SEQUENCE</scope>
    <source>
        <strain evidence="2">Sampled in the wild</strain>
    </source>
</reference>
<evidence type="ECO:0000313" key="2">
    <source>
        <dbReference type="EMBL" id="KAG8231807.1"/>
    </source>
</evidence>
<organism evidence="2 3">
    <name type="scientific">Ladona fulva</name>
    <name type="common">Scarce chaser dragonfly</name>
    <name type="synonym">Libellula fulva</name>
    <dbReference type="NCBI Taxonomy" id="123851"/>
    <lineage>
        <taxon>Eukaryota</taxon>
        <taxon>Metazoa</taxon>
        <taxon>Ecdysozoa</taxon>
        <taxon>Arthropoda</taxon>
        <taxon>Hexapoda</taxon>
        <taxon>Insecta</taxon>
        <taxon>Pterygota</taxon>
        <taxon>Palaeoptera</taxon>
        <taxon>Odonata</taxon>
        <taxon>Epiprocta</taxon>
        <taxon>Anisoptera</taxon>
        <taxon>Libelluloidea</taxon>
        <taxon>Libellulidae</taxon>
        <taxon>Ladona</taxon>
    </lineage>
</organism>
<dbReference type="Pfam" id="PF07898">
    <property type="entry name" value="DUF1676"/>
    <property type="match status" value="1"/>
</dbReference>
<dbReference type="PANTHER" id="PTHR21879:SF14">
    <property type="entry name" value="OSIRIS 8"/>
    <property type="match status" value="1"/>
</dbReference>
<dbReference type="OrthoDB" id="6620280at2759"/>
<dbReference type="Proteomes" id="UP000792457">
    <property type="component" value="Unassembled WGS sequence"/>
</dbReference>
<evidence type="ECO:0008006" key="4">
    <source>
        <dbReference type="Google" id="ProtNLM"/>
    </source>
</evidence>
<dbReference type="GO" id="GO:0016020">
    <property type="term" value="C:membrane"/>
    <property type="evidence" value="ECO:0007669"/>
    <property type="project" value="TreeGrafter"/>
</dbReference>
<gene>
    <name evidence="2" type="ORF">J437_LFUL012636</name>
</gene>
<keyword evidence="3" id="KW-1185">Reference proteome</keyword>
<evidence type="ECO:0000256" key="1">
    <source>
        <dbReference type="SAM" id="SignalP"/>
    </source>
</evidence>
<feature type="chain" id="PRO_5035465898" description="Calcitonin" evidence="1">
    <location>
        <begin position="22"/>
        <end position="162"/>
    </location>
</feature>
<sequence length="162" mass="17406">MDRWITLCGLACLLLASLASSASVAENEVFEGRGTDESGPASILGDLRFVYRLYTECDASPAGVSSCLKLKLATAVDRAVRKERMSVLDGIEFVKSGEAETGSPATEEELEANLPRSLSDRETALDGMILDKVLAFFQTHTLQFKLADAEKLGRSLVGESGE</sequence>
<dbReference type="PANTHER" id="PTHR21879">
    <property type="entry name" value="FI03362P-RELATED-RELATED"/>
    <property type="match status" value="1"/>
</dbReference>
<protein>
    <recommendedName>
        <fullName evidence="4">Calcitonin</fullName>
    </recommendedName>
</protein>